<protein>
    <submittedName>
        <fullName evidence="4">Cation diffusion facilitator CzcD-associated flavoprotein CzcO</fullName>
    </submittedName>
</protein>
<dbReference type="GO" id="GO:0004499">
    <property type="term" value="F:N,N-dimethylaniline monooxygenase activity"/>
    <property type="evidence" value="ECO:0007669"/>
    <property type="project" value="InterPro"/>
</dbReference>
<dbReference type="PRINTS" id="PR00368">
    <property type="entry name" value="FADPNR"/>
</dbReference>
<evidence type="ECO:0000256" key="3">
    <source>
        <dbReference type="ARBA" id="ARBA00023002"/>
    </source>
</evidence>
<dbReference type="SUPFAM" id="SSF51905">
    <property type="entry name" value="FAD/NAD(P)-binding domain"/>
    <property type="match status" value="1"/>
</dbReference>
<evidence type="ECO:0000256" key="2">
    <source>
        <dbReference type="ARBA" id="ARBA00022827"/>
    </source>
</evidence>
<dbReference type="GO" id="GO:0050661">
    <property type="term" value="F:NADP binding"/>
    <property type="evidence" value="ECO:0007669"/>
    <property type="project" value="InterPro"/>
</dbReference>
<sequence length="495" mass="55901">MDHTRPRLRYAVIGAGMAGILAGVRLGQQGEDYTIFEKADQLGGTWRENRYPGLTCDVPAHAYTYSFAPYAEWHAYYATGGEIKSYFEQVAEKYGVLPHIRFGCEVVSTVWDEERSLWRLGLSTGETVEAEIVIAASGVLHHPRLPDIEGRESFAGKAFHSARWDDDAPLDGARVGVIGNGSTGVQIITALKDRAAHLVHFQRSPQWIMPVPYFEYSEEEREAFRNDPALIDAIRYDKEYWENIFRFTRAITDVNGPEIAIIEQLCLDNLENSVRDPELREKLRPDYRAACKRLIYSWSYYDAVQHLNVSVEREGIARIEPEGVRLKDGRLIELDTIVFATGFHADRFIRPTQVLGRGGVSLDDVWAQRPTAYYAIGIPDFPNFFMLNGPTGPVGNFSLIDIAERQWGYIEQLLEPLRTGEARTIEPSAQAHADYEERRIAAAKTTIFGSGCQSWYLDATGVPASWPWSYEAFADAMAKPVMADYRIARREALAE</sequence>
<dbReference type="RefSeq" id="WP_188072460.1">
    <property type="nucleotide sequence ID" value="NZ_BSPS01000098.1"/>
</dbReference>
<dbReference type="AlphaFoldDB" id="A0A7W6BN88"/>
<dbReference type="EMBL" id="JACIDT010000009">
    <property type="protein sequence ID" value="MBB3926950.1"/>
    <property type="molecule type" value="Genomic_DNA"/>
</dbReference>
<comment type="caution">
    <text evidence="4">The sequence shown here is derived from an EMBL/GenBank/DDBJ whole genome shotgun (WGS) entry which is preliminary data.</text>
</comment>
<keyword evidence="2" id="KW-0274">FAD</keyword>
<dbReference type="PANTHER" id="PTHR42877">
    <property type="entry name" value="L-ORNITHINE N(5)-MONOOXYGENASE-RELATED"/>
    <property type="match status" value="1"/>
</dbReference>
<keyword evidence="5" id="KW-1185">Reference proteome</keyword>
<proteinExistence type="predicted"/>
<evidence type="ECO:0000256" key="1">
    <source>
        <dbReference type="ARBA" id="ARBA00022630"/>
    </source>
</evidence>
<keyword evidence="3" id="KW-0560">Oxidoreductase</keyword>
<evidence type="ECO:0000313" key="4">
    <source>
        <dbReference type="EMBL" id="MBB3926950.1"/>
    </source>
</evidence>
<dbReference type="Gene3D" id="3.50.50.60">
    <property type="entry name" value="FAD/NAD(P)-binding domain"/>
    <property type="match status" value="2"/>
</dbReference>
<dbReference type="GO" id="GO:0050660">
    <property type="term" value="F:flavin adenine dinucleotide binding"/>
    <property type="evidence" value="ECO:0007669"/>
    <property type="project" value="InterPro"/>
</dbReference>
<dbReference type="InterPro" id="IPR020946">
    <property type="entry name" value="Flavin_mOase-like"/>
</dbReference>
<reference evidence="4 5" key="1">
    <citation type="submission" date="2020-08" db="EMBL/GenBank/DDBJ databases">
        <title>Genomic Encyclopedia of Type Strains, Phase IV (KMG-IV): sequencing the most valuable type-strain genomes for metagenomic binning, comparative biology and taxonomic classification.</title>
        <authorList>
            <person name="Goeker M."/>
        </authorList>
    </citation>
    <scope>NUCLEOTIDE SEQUENCE [LARGE SCALE GENOMIC DNA]</scope>
    <source>
        <strain evidence="4 5">DSM 26189</strain>
    </source>
</reference>
<dbReference type="Pfam" id="PF00743">
    <property type="entry name" value="FMO-like"/>
    <property type="match status" value="1"/>
</dbReference>
<name>A0A7W6BN88_9SPHN</name>
<dbReference type="Proteomes" id="UP000571950">
    <property type="component" value="Unassembled WGS sequence"/>
</dbReference>
<organism evidence="4 5">
    <name type="scientific">Sphingobium jiangsuense</name>
    <dbReference type="NCBI Taxonomy" id="870476"/>
    <lineage>
        <taxon>Bacteria</taxon>
        <taxon>Pseudomonadati</taxon>
        <taxon>Pseudomonadota</taxon>
        <taxon>Alphaproteobacteria</taxon>
        <taxon>Sphingomonadales</taxon>
        <taxon>Sphingomonadaceae</taxon>
        <taxon>Sphingobium</taxon>
    </lineage>
</organism>
<keyword evidence="1" id="KW-0285">Flavoprotein</keyword>
<dbReference type="PANTHER" id="PTHR42877:SF4">
    <property type="entry name" value="FAD_NAD(P)-BINDING DOMAIN-CONTAINING PROTEIN-RELATED"/>
    <property type="match status" value="1"/>
</dbReference>
<evidence type="ECO:0000313" key="5">
    <source>
        <dbReference type="Proteomes" id="UP000571950"/>
    </source>
</evidence>
<accession>A0A7W6BN88</accession>
<gene>
    <name evidence="4" type="ORF">GGR43_002673</name>
</gene>
<dbReference type="InterPro" id="IPR051209">
    <property type="entry name" value="FAD-bind_Monooxygenase_sf"/>
</dbReference>
<dbReference type="InterPro" id="IPR036188">
    <property type="entry name" value="FAD/NAD-bd_sf"/>
</dbReference>